<dbReference type="PROSITE" id="PS50181">
    <property type="entry name" value="FBOX"/>
    <property type="match status" value="1"/>
</dbReference>
<keyword evidence="3" id="KW-1185">Reference proteome</keyword>
<organism evidence="2 3">
    <name type="scientific">Linnemannia hyalina</name>
    <dbReference type="NCBI Taxonomy" id="64524"/>
    <lineage>
        <taxon>Eukaryota</taxon>
        <taxon>Fungi</taxon>
        <taxon>Fungi incertae sedis</taxon>
        <taxon>Mucoromycota</taxon>
        <taxon>Mortierellomycotina</taxon>
        <taxon>Mortierellomycetes</taxon>
        <taxon>Mortierellales</taxon>
        <taxon>Mortierellaceae</taxon>
        <taxon>Linnemannia</taxon>
    </lineage>
</organism>
<dbReference type="CDD" id="cd09917">
    <property type="entry name" value="F-box_SF"/>
    <property type="match status" value="1"/>
</dbReference>
<dbReference type="SMART" id="SM00256">
    <property type="entry name" value="FBOX"/>
    <property type="match status" value="1"/>
</dbReference>
<evidence type="ECO:0000259" key="1">
    <source>
        <dbReference type="PROSITE" id="PS50181"/>
    </source>
</evidence>
<protein>
    <recommendedName>
        <fullName evidence="1">F-box domain-containing protein</fullName>
    </recommendedName>
</protein>
<comment type="caution">
    <text evidence="2">The sequence shown here is derived from an EMBL/GenBank/DDBJ whole genome shotgun (WGS) entry which is preliminary data.</text>
</comment>
<evidence type="ECO:0000313" key="2">
    <source>
        <dbReference type="EMBL" id="KAG9062581.1"/>
    </source>
</evidence>
<gene>
    <name evidence="2" type="ORF">KI688_004883</name>
</gene>
<evidence type="ECO:0000313" key="3">
    <source>
        <dbReference type="Proteomes" id="UP000707451"/>
    </source>
</evidence>
<dbReference type="InterPro" id="IPR036047">
    <property type="entry name" value="F-box-like_dom_sf"/>
</dbReference>
<dbReference type="InterPro" id="IPR001810">
    <property type="entry name" value="F-box_dom"/>
</dbReference>
<dbReference type="Gene3D" id="1.20.1280.50">
    <property type="match status" value="1"/>
</dbReference>
<dbReference type="OrthoDB" id="2354556at2759"/>
<reference evidence="2" key="1">
    <citation type="submission" date="2021-06" db="EMBL/GenBank/DDBJ databases">
        <title>Genome Sequence of Mortierella hyaline Strain SCG-10, a Cold-Adapted, Nitrate-Reducing Fungus Isolated from Soil in Minnesota, USA.</title>
        <authorList>
            <person name="Aldossari N."/>
        </authorList>
    </citation>
    <scope>NUCLEOTIDE SEQUENCE</scope>
    <source>
        <strain evidence="2">SCG-10</strain>
    </source>
</reference>
<proteinExistence type="predicted"/>
<dbReference type="Pfam" id="PF12937">
    <property type="entry name" value="F-box-like"/>
    <property type="match status" value="1"/>
</dbReference>
<dbReference type="EMBL" id="JAHRHY010000018">
    <property type="protein sequence ID" value="KAG9062581.1"/>
    <property type="molecule type" value="Genomic_DNA"/>
</dbReference>
<accession>A0A9P7XN57</accession>
<sequence>MNQESITTDTTSFGDLPPEVHEMVASHLNSNDLRLSVLVSKSWRAIFHRYLWRYVEIMLDLGSDIDHKRVNLLKANCNS</sequence>
<feature type="domain" description="F-box" evidence="1">
    <location>
        <begin position="10"/>
        <end position="55"/>
    </location>
</feature>
<name>A0A9P7XN57_9FUNG</name>
<dbReference type="AlphaFoldDB" id="A0A9P7XN57"/>
<dbReference type="Proteomes" id="UP000707451">
    <property type="component" value="Unassembled WGS sequence"/>
</dbReference>
<dbReference type="SUPFAM" id="SSF81383">
    <property type="entry name" value="F-box domain"/>
    <property type="match status" value="1"/>
</dbReference>